<dbReference type="InterPro" id="IPR036390">
    <property type="entry name" value="WH_DNA-bd_sf"/>
</dbReference>
<keyword evidence="8" id="KW-1185">Reference proteome</keyword>
<dbReference type="InterPro" id="IPR003725">
    <property type="entry name" value="ModE-bd_N"/>
</dbReference>
<dbReference type="InterPro" id="IPR036388">
    <property type="entry name" value="WH-like_DNA-bd_sf"/>
</dbReference>
<dbReference type="InterPro" id="IPR004606">
    <property type="entry name" value="Mop_domain"/>
</dbReference>
<dbReference type="Proteomes" id="UP001222030">
    <property type="component" value="Unassembled WGS sequence"/>
</dbReference>
<evidence type="ECO:0000256" key="2">
    <source>
        <dbReference type="ARBA" id="ARBA00022448"/>
    </source>
</evidence>
<keyword evidence="3 5" id="KW-0500">Molybdenum</keyword>
<dbReference type="SUPFAM" id="SSF46785">
    <property type="entry name" value="Winged helix' DNA-binding domain"/>
    <property type="match status" value="1"/>
</dbReference>
<gene>
    <name evidence="7" type="ORF">PQU96_15410</name>
</gene>
<dbReference type="PANTHER" id="PTHR30432">
    <property type="entry name" value="TRANSCRIPTIONAL REGULATOR MODE"/>
    <property type="match status" value="1"/>
</dbReference>
<keyword evidence="2 5" id="KW-0813">Transport</keyword>
<dbReference type="PIRSF" id="PIRSF005763">
    <property type="entry name" value="Txn_reg_ModE"/>
    <property type="match status" value="1"/>
</dbReference>
<evidence type="ECO:0000256" key="1">
    <source>
        <dbReference type="ARBA" id="ARBA00008110"/>
    </source>
</evidence>
<organism evidence="7 8">
    <name type="scientific">Vogesella margarita</name>
    <dbReference type="NCBI Taxonomy" id="2984199"/>
    <lineage>
        <taxon>Bacteria</taxon>
        <taxon>Pseudomonadati</taxon>
        <taxon>Pseudomonadota</taxon>
        <taxon>Betaproteobacteria</taxon>
        <taxon>Neisseriales</taxon>
        <taxon>Chromobacteriaceae</taxon>
        <taxon>Vogesella</taxon>
    </lineage>
</organism>
<dbReference type="InterPro" id="IPR051815">
    <property type="entry name" value="Molybdate_resp_trans_reg"/>
</dbReference>
<dbReference type="InterPro" id="IPR008995">
    <property type="entry name" value="Mo/tungstate-bd_C_term_dom"/>
</dbReference>
<dbReference type="RefSeq" id="WP_272773290.1">
    <property type="nucleotide sequence ID" value="NZ_JAQQLE010000016.1"/>
</dbReference>
<dbReference type="NCBIfam" id="TIGR00638">
    <property type="entry name" value="Mop"/>
    <property type="match status" value="2"/>
</dbReference>
<sequence>MDATDKPIQLQGSLWLTVDGQNFGGADRITLLAKIAECGSITQAAKAARMSYKTAWDAIDTMNNLAGEPLVERLTGGKGGGGTRLTQRGVQLVANFQSIQREHQNFVSQLAQQAEALADDYLLIRRMAMKTSARNQFLGKVTAVKVGAVNDEIELQTASGQSIVAIVTHESTESLGLKPGAEAFALIKSSSIIVVTDEEGARFSARNKLSGVITRVQPGAVNTEVVIDLAGGGSVAAIVTNDSCNSLELAAGKTASAIFKASSVVIAVPA</sequence>
<reference evidence="7 8" key="1">
    <citation type="submission" date="2023-01" db="EMBL/GenBank/DDBJ databases">
        <title>Novel species of the genus Vogesella isolated from rivers.</title>
        <authorList>
            <person name="Lu H."/>
        </authorList>
    </citation>
    <scope>NUCLEOTIDE SEQUENCE [LARGE SCALE GENOMIC DNA]</scope>
    <source>
        <strain evidence="7 8">LYT5W</strain>
    </source>
</reference>
<dbReference type="PROSITE" id="PS51866">
    <property type="entry name" value="MOP"/>
    <property type="match status" value="2"/>
</dbReference>
<dbReference type="Pfam" id="PF03459">
    <property type="entry name" value="TOBE"/>
    <property type="match status" value="2"/>
</dbReference>
<dbReference type="Gene3D" id="1.10.10.10">
    <property type="entry name" value="Winged helix-like DNA-binding domain superfamily/Winged helix DNA-binding domain"/>
    <property type="match status" value="1"/>
</dbReference>
<accession>A0ABT5ITK0</accession>
<evidence type="ECO:0000259" key="6">
    <source>
        <dbReference type="PROSITE" id="PS51866"/>
    </source>
</evidence>
<dbReference type="Gene3D" id="2.40.50.100">
    <property type="match status" value="2"/>
</dbReference>
<name>A0ABT5ITK0_9NEIS</name>
<feature type="domain" description="Mop" evidence="6">
    <location>
        <begin position="202"/>
        <end position="268"/>
    </location>
</feature>
<comment type="caution">
    <text evidence="7">The sequence shown here is derived from an EMBL/GenBank/DDBJ whole genome shotgun (WGS) entry which is preliminary data.</text>
</comment>
<dbReference type="PANTHER" id="PTHR30432:SF1">
    <property type="entry name" value="DNA-BINDING TRANSCRIPTIONAL DUAL REGULATOR MODE"/>
    <property type="match status" value="1"/>
</dbReference>
<dbReference type="NCBIfam" id="TIGR00637">
    <property type="entry name" value="ModE_repress"/>
    <property type="match status" value="1"/>
</dbReference>
<evidence type="ECO:0000256" key="5">
    <source>
        <dbReference type="PIRNR" id="PIRNR005763"/>
    </source>
</evidence>
<dbReference type="SUPFAM" id="SSF50331">
    <property type="entry name" value="MOP-like"/>
    <property type="match status" value="2"/>
</dbReference>
<dbReference type="InterPro" id="IPR016462">
    <property type="entry name" value="ModE"/>
</dbReference>
<dbReference type="EMBL" id="JAQQLE010000016">
    <property type="protein sequence ID" value="MDC7715503.1"/>
    <property type="molecule type" value="Genomic_DNA"/>
</dbReference>
<proteinExistence type="inferred from homology"/>
<keyword evidence="4" id="KW-0677">Repeat</keyword>
<feature type="domain" description="Mop" evidence="6">
    <location>
        <begin position="130"/>
        <end position="196"/>
    </location>
</feature>
<dbReference type="Pfam" id="PF00126">
    <property type="entry name" value="HTH_1"/>
    <property type="match status" value="1"/>
</dbReference>
<dbReference type="InterPro" id="IPR005116">
    <property type="entry name" value="Transp-assoc_OB_typ1"/>
</dbReference>
<dbReference type="InterPro" id="IPR000847">
    <property type="entry name" value="LysR_HTH_N"/>
</dbReference>
<evidence type="ECO:0000313" key="8">
    <source>
        <dbReference type="Proteomes" id="UP001222030"/>
    </source>
</evidence>
<protein>
    <submittedName>
        <fullName evidence="7">TOBE domain-containing protein</fullName>
    </submittedName>
</protein>
<evidence type="ECO:0000313" key="7">
    <source>
        <dbReference type="EMBL" id="MDC7715503.1"/>
    </source>
</evidence>
<evidence type="ECO:0000256" key="4">
    <source>
        <dbReference type="ARBA" id="ARBA00022737"/>
    </source>
</evidence>
<comment type="similarity">
    <text evidence="1 5">Belongs to the ModE family.</text>
</comment>
<evidence type="ECO:0000256" key="3">
    <source>
        <dbReference type="ARBA" id="ARBA00022505"/>
    </source>
</evidence>